<keyword evidence="1" id="KW-0732">Signal</keyword>
<dbReference type="Proteomes" id="UP000189800">
    <property type="component" value="Unassembled WGS sequence"/>
</dbReference>
<dbReference type="RefSeq" id="WP_078255070.1">
    <property type="nucleotide sequence ID" value="NZ_MUYU01000046.1"/>
</dbReference>
<dbReference type="EMBL" id="MUYU01000046">
    <property type="protein sequence ID" value="OOS19817.1"/>
    <property type="molecule type" value="Genomic_DNA"/>
</dbReference>
<organism evidence="2 3">
    <name type="scientific">Moraxella pluranimalium</name>
    <dbReference type="NCBI Taxonomy" id="470453"/>
    <lineage>
        <taxon>Bacteria</taxon>
        <taxon>Pseudomonadati</taxon>
        <taxon>Pseudomonadota</taxon>
        <taxon>Gammaproteobacteria</taxon>
        <taxon>Moraxellales</taxon>
        <taxon>Moraxellaceae</taxon>
        <taxon>Moraxella</taxon>
    </lineage>
</organism>
<name>A0A1T0CBV0_9GAMM</name>
<proteinExistence type="predicted"/>
<keyword evidence="3" id="KW-1185">Reference proteome</keyword>
<accession>A0A1T0CBV0</accession>
<evidence type="ECO:0000256" key="1">
    <source>
        <dbReference type="SAM" id="SignalP"/>
    </source>
</evidence>
<evidence type="ECO:0000313" key="2">
    <source>
        <dbReference type="EMBL" id="OOS19817.1"/>
    </source>
</evidence>
<dbReference type="STRING" id="470453.B0680_10645"/>
<dbReference type="OrthoDB" id="6650377at2"/>
<feature type="signal peptide" evidence="1">
    <location>
        <begin position="1"/>
        <end position="20"/>
    </location>
</feature>
<gene>
    <name evidence="2" type="ORF">B0680_10645</name>
</gene>
<protein>
    <submittedName>
        <fullName evidence="2">Uncharacterized protein</fullName>
    </submittedName>
</protein>
<reference evidence="2 3" key="1">
    <citation type="submission" date="2017-02" db="EMBL/GenBank/DDBJ databases">
        <title>Draft genome sequence of Moraxella pluranimalium CCUG 54913T type strain.</title>
        <authorList>
            <person name="Salva-Serra F."/>
            <person name="Engstrom-Jakobsson H."/>
            <person name="Thorell K."/>
            <person name="Jaen-Luchoro D."/>
            <person name="Gonzales-Siles L."/>
            <person name="Karlsson R."/>
            <person name="Yazdan S."/>
            <person name="Boulund F."/>
            <person name="Johnning A."/>
            <person name="Engstrand L."/>
            <person name="Kristiansson E."/>
            <person name="Moore E."/>
        </authorList>
    </citation>
    <scope>NUCLEOTIDE SEQUENCE [LARGE SCALE GENOMIC DNA]</scope>
    <source>
        <strain evidence="2 3">CCUG 54913</strain>
    </source>
</reference>
<feature type="chain" id="PRO_5013318198" evidence="1">
    <location>
        <begin position="21"/>
        <end position="125"/>
    </location>
</feature>
<comment type="caution">
    <text evidence="2">The sequence shown here is derived from an EMBL/GenBank/DDBJ whole genome shotgun (WGS) entry which is preliminary data.</text>
</comment>
<sequence>MLKPVILALALITATSPALASSQKLPFVGKRSFNFAGGSGTEQSITINKNGMTTIKFHGTASTGVTYRGKYRTYLPDGDGGYYQIKGNTIQRLDANKNLKYGGSCGGWGLVDSDSDACIAKLSRY</sequence>
<evidence type="ECO:0000313" key="3">
    <source>
        <dbReference type="Proteomes" id="UP000189800"/>
    </source>
</evidence>
<dbReference type="AlphaFoldDB" id="A0A1T0CBV0"/>